<evidence type="ECO:0000313" key="3">
    <source>
        <dbReference type="Proteomes" id="UP000034543"/>
    </source>
</evidence>
<gene>
    <name evidence="2" type="ORF">UV59_C0037G0001</name>
</gene>
<dbReference type="STRING" id="1618436.UV59_C0037G0001"/>
<feature type="non-terminal residue" evidence="2">
    <location>
        <position position="43"/>
    </location>
</feature>
<evidence type="ECO:0000256" key="1">
    <source>
        <dbReference type="SAM" id="MobiDB-lite"/>
    </source>
</evidence>
<dbReference type="Proteomes" id="UP000034543">
    <property type="component" value="Unassembled WGS sequence"/>
</dbReference>
<accession>A0A0G1CD67</accession>
<proteinExistence type="predicted"/>
<comment type="caution">
    <text evidence="2">The sequence shown here is derived from an EMBL/GenBank/DDBJ whole genome shotgun (WGS) entry which is preliminary data.</text>
</comment>
<evidence type="ECO:0000313" key="2">
    <source>
        <dbReference type="EMBL" id="KKS83512.1"/>
    </source>
</evidence>
<feature type="region of interest" description="Disordered" evidence="1">
    <location>
        <begin position="1"/>
        <end position="28"/>
    </location>
</feature>
<reference evidence="2 3" key="1">
    <citation type="journal article" date="2015" name="Nature">
        <title>rRNA introns, odd ribosomes, and small enigmatic genomes across a large radiation of phyla.</title>
        <authorList>
            <person name="Brown C.T."/>
            <person name="Hug L.A."/>
            <person name="Thomas B.C."/>
            <person name="Sharon I."/>
            <person name="Castelle C.J."/>
            <person name="Singh A."/>
            <person name="Wilkins M.J."/>
            <person name="Williams K.H."/>
            <person name="Banfield J.F."/>
        </authorList>
    </citation>
    <scope>NUCLEOTIDE SEQUENCE [LARGE SCALE GENOMIC DNA]</scope>
</reference>
<organism evidence="2 3">
    <name type="scientific">Candidatus Gottesmanbacteria bacterium GW2011_GWA1_43_11</name>
    <dbReference type="NCBI Taxonomy" id="1618436"/>
    <lineage>
        <taxon>Bacteria</taxon>
        <taxon>Candidatus Gottesmaniibacteriota</taxon>
    </lineage>
</organism>
<name>A0A0G1CD67_9BACT</name>
<protein>
    <submittedName>
        <fullName evidence="2">Uncharacterized protein</fullName>
    </submittedName>
</protein>
<dbReference type="EMBL" id="LCFB01000037">
    <property type="protein sequence ID" value="KKS83512.1"/>
    <property type="molecule type" value="Genomic_DNA"/>
</dbReference>
<dbReference type="AlphaFoldDB" id="A0A0G1CD67"/>
<feature type="compositionally biased region" description="Polar residues" evidence="1">
    <location>
        <begin position="1"/>
        <end position="10"/>
    </location>
</feature>
<sequence length="43" mass="4608">MLLNPASSYRSPPWADHGATDGGLTTQSLRDLHVNNQMVVGIS</sequence>